<feature type="transmembrane region" description="Helical" evidence="2">
    <location>
        <begin position="44"/>
        <end position="66"/>
    </location>
</feature>
<accession>A0ABQ6K416</accession>
<gene>
    <name evidence="3" type="ORF">GCM10025881_19080</name>
</gene>
<dbReference type="RefSeq" id="WP_284253929.1">
    <property type="nucleotide sequence ID" value="NZ_BAAAQO010000002.1"/>
</dbReference>
<keyword evidence="2" id="KW-1133">Transmembrane helix</keyword>
<keyword evidence="2" id="KW-0472">Membrane</keyword>
<dbReference type="Proteomes" id="UP001157034">
    <property type="component" value="Unassembled WGS sequence"/>
</dbReference>
<evidence type="ECO:0000256" key="2">
    <source>
        <dbReference type="SAM" id="Phobius"/>
    </source>
</evidence>
<dbReference type="EMBL" id="BSVB01000001">
    <property type="protein sequence ID" value="GMA95084.1"/>
    <property type="molecule type" value="Genomic_DNA"/>
</dbReference>
<evidence type="ECO:0008006" key="5">
    <source>
        <dbReference type="Google" id="ProtNLM"/>
    </source>
</evidence>
<organism evidence="3 4">
    <name type="scientific">Pseudolysinimonas kribbensis</name>
    <dbReference type="NCBI Taxonomy" id="433641"/>
    <lineage>
        <taxon>Bacteria</taxon>
        <taxon>Bacillati</taxon>
        <taxon>Actinomycetota</taxon>
        <taxon>Actinomycetes</taxon>
        <taxon>Micrococcales</taxon>
        <taxon>Microbacteriaceae</taxon>
        <taxon>Pseudolysinimonas</taxon>
    </lineage>
</organism>
<feature type="coiled-coil region" evidence="1">
    <location>
        <begin position="1"/>
        <end position="28"/>
    </location>
</feature>
<evidence type="ECO:0000313" key="4">
    <source>
        <dbReference type="Proteomes" id="UP001157034"/>
    </source>
</evidence>
<keyword evidence="1" id="KW-0175">Coiled coil</keyword>
<evidence type="ECO:0000313" key="3">
    <source>
        <dbReference type="EMBL" id="GMA95084.1"/>
    </source>
</evidence>
<name>A0ABQ6K416_9MICO</name>
<comment type="caution">
    <text evidence="3">The sequence shown here is derived from an EMBL/GenBank/DDBJ whole genome shotgun (WGS) entry which is preliminary data.</text>
</comment>
<evidence type="ECO:0000256" key="1">
    <source>
        <dbReference type="SAM" id="Coils"/>
    </source>
</evidence>
<keyword evidence="2" id="KW-0812">Transmembrane</keyword>
<reference evidence="4" key="1">
    <citation type="journal article" date="2019" name="Int. J. Syst. Evol. Microbiol.">
        <title>The Global Catalogue of Microorganisms (GCM) 10K type strain sequencing project: providing services to taxonomists for standard genome sequencing and annotation.</title>
        <authorList>
            <consortium name="The Broad Institute Genomics Platform"/>
            <consortium name="The Broad Institute Genome Sequencing Center for Infectious Disease"/>
            <person name="Wu L."/>
            <person name="Ma J."/>
        </authorList>
    </citation>
    <scope>NUCLEOTIDE SEQUENCE [LARGE SCALE GENOMIC DNA]</scope>
    <source>
        <strain evidence="4">NBRC 108894</strain>
    </source>
</reference>
<keyword evidence="4" id="KW-1185">Reference proteome</keyword>
<proteinExistence type="predicted"/>
<sequence length="68" mass="7269">MTTLDEARDNAARARAALEANLNGLEDKLNVPKRVANAYRRNPLMVIGVGIGVAAAIAGVIAWRVVRD</sequence>
<protein>
    <recommendedName>
        <fullName evidence="5">DUF3618 domain-containing protein</fullName>
    </recommendedName>
</protein>